<evidence type="ECO:0000256" key="5">
    <source>
        <dbReference type="SAM" id="Phobius"/>
    </source>
</evidence>
<evidence type="ECO:0000256" key="1">
    <source>
        <dbReference type="ARBA" id="ARBA00004141"/>
    </source>
</evidence>
<sequence length="356" mass="38893">MSIVKDSAIVAIDGSVVVVIIVAAGALMTRIGALDKAASEGLSKLTLNLLLPALLFTQMIKSLDIGKVDKFGILLFFCTLHILLGSLIGWVLAKITSASQNMTRLIITCIAFQDTTAVPLIFAEVLGNGDVTKDDPTFSEDAVSYVLIYTVFVTVYKWTVAYGMLKSPGPAEMLPYSTDVPFKQSCWWTFKKIMNPPIYATLVSIPLALIPYMKEYVFTGSGAVLNHNLFSALVTIGSTASPLICVLLGSKLSHGYPSSADISKLHIAVILFGKEVLMPLIGMGFVLLFYHYSYIDRILSIMLLIIYAGPTSLQLLMICTAHNNHVDNISKLYMIMYLTAVIPMAGWTMGFLVIFY</sequence>
<dbReference type="InterPro" id="IPR004776">
    <property type="entry name" value="Mem_transp_PIN-like"/>
</dbReference>
<comment type="caution">
    <text evidence="6">The sequence shown here is derived from an EMBL/GenBank/DDBJ whole genome shotgun (WGS) entry which is preliminary data.</text>
</comment>
<name>A0A1R2CTW1_9CILI</name>
<feature type="transmembrane region" description="Helical" evidence="5">
    <location>
        <begin position="6"/>
        <end position="29"/>
    </location>
</feature>
<evidence type="ECO:0000313" key="6">
    <source>
        <dbReference type="EMBL" id="OMJ92438.1"/>
    </source>
</evidence>
<reference evidence="6 7" key="1">
    <citation type="submission" date="2016-11" db="EMBL/GenBank/DDBJ databases">
        <title>The macronuclear genome of Stentor coeruleus: a giant cell with tiny introns.</title>
        <authorList>
            <person name="Slabodnick M."/>
            <person name="Ruby J.G."/>
            <person name="Reiff S.B."/>
            <person name="Swart E.C."/>
            <person name="Gosai S."/>
            <person name="Prabakaran S."/>
            <person name="Witkowska E."/>
            <person name="Larue G.E."/>
            <person name="Fisher S."/>
            <person name="Freeman R.M."/>
            <person name="Gunawardena J."/>
            <person name="Chu W."/>
            <person name="Stover N.A."/>
            <person name="Gregory B.D."/>
            <person name="Nowacki M."/>
            <person name="Derisi J."/>
            <person name="Roy S.W."/>
            <person name="Marshall W.F."/>
            <person name="Sood P."/>
        </authorList>
    </citation>
    <scope>NUCLEOTIDE SEQUENCE [LARGE SCALE GENOMIC DNA]</scope>
    <source>
        <strain evidence="6">WM001</strain>
    </source>
</reference>
<dbReference type="PANTHER" id="PTHR31419:SF1">
    <property type="entry name" value="PROTEIN PIN-LIKES 6"/>
    <property type="match status" value="1"/>
</dbReference>
<dbReference type="GO" id="GO:0055085">
    <property type="term" value="P:transmembrane transport"/>
    <property type="evidence" value="ECO:0007669"/>
    <property type="project" value="InterPro"/>
</dbReference>
<keyword evidence="7" id="KW-1185">Reference proteome</keyword>
<dbReference type="Pfam" id="PF03547">
    <property type="entry name" value="Mem_trans"/>
    <property type="match status" value="1"/>
</dbReference>
<keyword evidence="4 5" id="KW-0472">Membrane</keyword>
<proteinExistence type="predicted"/>
<feature type="transmembrane region" description="Helical" evidence="5">
    <location>
        <begin position="269"/>
        <end position="292"/>
    </location>
</feature>
<evidence type="ECO:0000313" key="7">
    <source>
        <dbReference type="Proteomes" id="UP000187209"/>
    </source>
</evidence>
<accession>A0A1R2CTW1</accession>
<feature type="transmembrane region" description="Helical" evidence="5">
    <location>
        <begin position="332"/>
        <end position="355"/>
    </location>
</feature>
<dbReference type="OrthoDB" id="307681at2759"/>
<feature type="transmembrane region" description="Helical" evidence="5">
    <location>
        <begin position="229"/>
        <end position="248"/>
    </location>
</feature>
<dbReference type="GO" id="GO:0016020">
    <property type="term" value="C:membrane"/>
    <property type="evidence" value="ECO:0007669"/>
    <property type="project" value="UniProtKB-SubCell"/>
</dbReference>
<evidence type="ECO:0000256" key="3">
    <source>
        <dbReference type="ARBA" id="ARBA00022989"/>
    </source>
</evidence>
<feature type="transmembrane region" description="Helical" evidence="5">
    <location>
        <begin position="72"/>
        <end position="93"/>
    </location>
</feature>
<feature type="transmembrane region" description="Helical" evidence="5">
    <location>
        <begin position="298"/>
        <end position="320"/>
    </location>
</feature>
<evidence type="ECO:0000256" key="2">
    <source>
        <dbReference type="ARBA" id="ARBA00022692"/>
    </source>
</evidence>
<dbReference type="EMBL" id="MPUH01000061">
    <property type="protein sequence ID" value="OMJ92438.1"/>
    <property type="molecule type" value="Genomic_DNA"/>
</dbReference>
<dbReference type="AlphaFoldDB" id="A0A1R2CTW1"/>
<keyword evidence="2 5" id="KW-0812">Transmembrane</keyword>
<dbReference type="Proteomes" id="UP000187209">
    <property type="component" value="Unassembled WGS sequence"/>
</dbReference>
<feature type="transmembrane region" description="Helical" evidence="5">
    <location>
        <begin position="142"/>
        <end position="165"/>
    </location>
</feature>
<feature type="transmembrane region" description="Helical" evidence="5">
    <location>
        <begin position="105"/>
        <end position="122"/>
    </location>
</feature>
<organism evidence="6 7">
    <name type="scientific">Stentor coeruleus</name>
    <dbReference type="NCBI Taxonomy" id="5963"/>
    <lineage>
        <taxon>Eukaryota</taxon>
        <taxon>Sar</taxon>
        <taxon>Alveolata</taxon>
        <taxon>Ciliophora</taxon>
        <taxon>Postciliodesmatophora</taxon>
        <taxon>Heterotrichea</taxon>
        <taxon>Heterotrichida</taxon>
        <taxon>Stentoridae</taxon>
        <taxon>Stentor</taxon>
    </lineage>
</organism>
<gene>
    <name evidence="6" type="ORF">SteCoe_4775</name>
</gene>
<dbReference type="PANTHER" id="PTHR31419">
    <property type="entry name" value="PROTEIN PIN-LIKES 2"/>
    <property type="match status" value="1"/>
</dbReference>
<dbReference type="InterPro" id="IPR039305">
    <property type="entry name" value="PILS2/6"/>
</dbReference>
<protein>
    <submittedName>
        <fullName evidence="6">Uncharacterized protein</fullName>
    </submittedName>
</protein>
<comment type="subcellular location">
    <subcellularLocation>
        <location evidence="1">Membrane</location>
        <topology evidence="1">Multi-pass membrane protein</topology>
    </subcellularLocation>
</comment>
<evidence type="ECO:0000256" key="4">
    <source>
        <dbReference type="ARBA" id="ARBA00023136"/>
    </source>
</evidence>
<keyword evidence="3 5" id="KW-1133">Transmembrane helix</keyword>